<name>A0A9W7F3G0_9STRA</name>
<keyword evidence="4" id="KW-1185">Reference proteome</keyword>
<feature type="transmembrane region" description="Helical" evidence="2">
    <location>
        <begin position="386"/>
        <end position="408"/>
    </location>
</feature>
<feature type="region of interest" description="Disordered" evidence="1">
    <location>
        <begin position="1"/>
        <end position="76"/>
    </location>
</feature>
<protein>
    <submittedName>
        <fullName evidence="3">Uncharacterized protein</fullName>
    </submittedName>
</protein>
<feature type="transmembrane region" description="Helical" evidence="2">
    <location>
        <begin position="443"/>
        <end position="467"/>
    </location>
</feature>
<feature type="transmembrane region" description="Helical" evidence="2">
    <location>
        <begin position="704"/>
        <end position="724"/>
    </location>
</feature>
<feature type="transmembrane region" description="Helical" evidence="2">
    <location>
        <begin position="544"/>
        <end position="565"/>
    </location>
</feature>
<feature type="transmembrane region" description="Helical" evidence="2">
    <location>
        <begin position="505"/>
        <end position="524"/>
    </location>
</feature>
<evidence type="ECO:0000313" key="3">
    <source>
        <dbReference type="EMBL" id="GMI02170.1"/>
    </source>
</evidence>
<dbReference type="OrthoDB" id="10541941at2759"/>
<gene>
    <name evidence="3" type="ORF">TrLO_g10072</name>
</gene>
<feature type="transmembrane region" description="Helical" evidence="2">
    <location>
        <begin position="348"/>
        <end position="365"/>
    </location>
</feature>
<keyword evidence="2" id="KW-0472">Membrane</keyword>
<dbReference type="AlphaFoldDB" id="A0A9W7F3G0"/>
<feature type="compositionally biased region" description="Acidic residues" evidence="1">
    <location>
        <begin position="744"/>
        <end position="756"/>
    </location>
</feature>
<keyword evidence="2" id="KW-1133">Transmembrane helix</keyword>
<accession>A0A9W7F3G0</accession>
<feature type="region of interest" description="Disordered" evidence="1">
    <location>
        <begin position="733"/>
        <end position="772"/>
    </location>
</feature>
<dbReference type="EMBL" id="BRXW01000040">
    <property type="protein sequence ID" value="GMI02170.1"/>
    <property type="molecule type" value="Genomic_DNA"/>
</dbReference>
<feature type="compositionally biased region" description="Low complexity" evidence="1">
    <location>
        <begin position="1"/>
        <end position="12"/>
    </location>
</feature>
<comment type="caution">
    <text evidence="3">The sequence shown here is derived from an EMBL/GenBank/DDBJ whole genome shotgun (WGS) entry which is preliminary data.</text>
</comment>
<reference evidence="4" key="1">
    <citation type="journal article" date="2023" name="Commun. Biol.">
        <title>Genome analysis of Parmales, the sister group of diatoms, reveals the evolutionary specialization of diatoms from phago-mixotrophs to photoautotrophs.</title>
        <authorList>
            <person name="Ban H."/>
            <person name="Sato S."/>
            <person name="Yoshikawa S."/>
            <person name="Yamada K."/>
            <person name="Nakamura Y."/>
            <person name="Ichinomiya M."/>
            <person name="Sato N."/>
            <person name="Blanc-Mathieu R."/>
            <person name="Endo H."/>
            <person name="Kuwata A."/>
            <person name="Ogata H."/>
        </authorList>
    </citation>
    <scope>NUCLEOTIDE SEQUENCE [LARGE SCALE GENOMIC DNA]</scope>
    <source>
        <strain evidence="4">NIES 3700</strain>
    </source>
</reference>
<dbReference type="Proteomes" id="UP001165122">
    <property type="component" value="Unassembled WGS sequence"/>
</dbReference>
<feature type="transmembrane region" description="Helical" evidence="2">
    <location>
        <begin position="665"/>
        <end position="684"/>
    </location>
</feature>
<keyword evidence="2" id="KW-0812">Transmembrane</keyword>
<feature type="transmembrane region" description="Helical" evidence="2">
    <location>
        <begin position="297"/>
        <end position="317"/>
    </location>
</feature>
<evidence type="ECO:0000256" key="1">
    <source>
        <dbReference type="SAM" id="MobiDB-lite"/>
    </source>
</evidence>
<feature type="transmembrane region" description="Helical" evidence="2">
    <location>
        <begin position="148"/>
        <end position="166"/>
    </location>
</feature>
<feature type="transmembrane region" description="Helical" evidence="2">
    <location>
        <begin position="110"/>
        <end position="128"/>
    </location>
</feature>
<evidence type="ECO:0000313" key="4">
    <source>
        <dbReference type="Proteomes" id="UP001165122"/>
    </source>
</evidence>
<organism evidence="3 4">
    <name type="scientific">Triparma laevis f. longispina</name>
    <dbReference type="NCBI Taxonomy" id="1714387"/>
    <lineage>
        <taxon>Eukaryota</taxon>
        <taxon>Sar</taxon>
        <taxon>Stramenopiles</taxon>
        <taxon>Ochrophyta</taxon>
        <taxon>Bolidophyceae</taxon>
        <taxon>Parmales</taxon>
        <taxon>Triparmaceae</taxon>
        <taxon>Triparma</taxon>
    </lineage>
</organism>
<proteinExistence type="predicted"/>
<sequence length="780" mass="86641">MSSQKSISSPPVSGLPDQTPSRVLEKRASAFMHKPTTPGQGKNRKSALGQGKKKTGPSRRTLSNPEKLTGSPLHSEPVEVHDEDVDLSTVDLITVTPHDPKNVITECSNFFVFTMFCLSVTPACIYIYATMKAEDKEDPMFEKVDKFWSWTLLPISIMAVALSFGLKPRREDWRYKLLLYFQCAFFTFADRIARLYLGTFEPVQVIYIVLNIGLCLFALKVRSNLAGLTEEELSDFLVNTLLKEGMMMGLAQLSLLLFSSIQCEGNLGVHSDKWCNVTLVDLGDEEKADWRDCNRTLFSQTGLGIIVVFYICIKLIFGTIPKKNNCILERHTPSAKKIVSMDLHLDELVQFVGLCVAAVCAMCLLGSYGVRGDFEGSKKERQLEKIFTLSISALGSGCLGVVGVWKFMVIKREMEVEKFKLKGASTLKEEAEGPKYVERFSSVWVYFASLDTANCGTLISIFLICFWGMQIVDGSVREDWRFYLNITVEMVAKMRDIGVRRGSQGLSTMVAGLCGLFLFSMMSAESESYKNGETSKLKNFKTTLTYVGVLGCTCSLGSLLAEMYTSHKARKKMLKLQRSGTMVQRGPSVIGEKQVGAVSRFYVGVAFSMNLYQVTTYLLHAITLEDSWYLCLFYGMGISFRTVDNEVVMKVAWLYVDLAIMRLRWWQMVQGGLVVATALISLYLLSELGVEGKTDHGLFGVAELGAMGVIAVTSTAVISLIKLARTHMVVVKERESEKEGGGGGEEDEDEDEDEEERPSRSARVISAGEMQDGLVLGAVL</sequence>
<evidence type="ECO:0000256" key="2">
    <source>
        <dbReference type="SAM" id="Phobius"/>
    </source>
</evidence>